<keyword evidence="9" id="KW-1185">Reference proteome</keyword>
<gene>
    <name evidence="8" type="ORF">WCV66_01830</name>
</gene>
<dbReference type="InterPro" id="IPR051401">
    <property type="entry name" value="GtrA_CellWall_Glycosyl"/>
</dbReference>
<dbReference type="EMBL" id="CP147403">
    <property type="protein sequence ID" value="WXB89065.1"/>
    <property type="molecule type" value="Genomic_DNA"/>
</dbReference>
<dbReference type="Pfam" id="PF04138">
    <property type="entry name" value="GtrA_DPMS_TM"/>
    <property type="match status" value="1"/>
</dbReference>
<name>A0ABZ2MUU0_9BACI</name>
<reference evidence="8 9" key="1">
    <citation type="submission" date="2024-02" db="EMBL/GenBank/DDBJ databases">
        <title>Seven novel Bacillus-like species.</title>
        <authorList>
            <person name="Liu G."/>
        </authorList>
    </citation>
    <scope>NUCLEOTIDE SEQUENCE [LARGE SCALE GENOMIC DNA]</scope>
    <source>
        <strain evidence="8 9">FJAT-53654</strain>
    </source>
</reference>
<keyword evidence="3 6" id="KW-0812">Transmembrane</keyword>
<comment type="similarity">
    <text evidence="2">Belongs to the GtrA family.</text>
</comment>
<dbReference type="PANTHER" id="PTHR38459:SF1">
    <property type="entry name" value="PROPHAGE BACTOPRENOL-LINKED GLUCOSE TRANSLOCASE HOMOLOG"/>
    <property type="match status" value="1"/>
</dbReference>
<evidence type="ECO:0000256" key="2">
    <source>
        <dbReference type="ARBA" id="ARBA00009399"/>
    </source>
</evidence>
<feature type="domain" description="GtrA/DPMS transmembrane" evidence="7">
    <location>
        <begin position="23"/>
        <end position="143"/>
    </location>
</feature>
<organism evidence="8 9">
    <name type="scientific">Metabacillus rhizosphaerae</name>
    <dbReference type="NCBI Taxonomy" id="3117747"/>
    <lineage>
        <taxon>Bacteria</taxon>
        <taxon>Bacillati</taxon>
        <taxon>Bacillota</taxon>
        <taxon>Bacilli</taxon>
        <taxon>Bacillales</taxon>
        <taxon>Bacillaceae</taxon>
        <taxon>Metabacillus</taxon>
    </lineage>
</organism>
<dbReference type="RefSeq" id="WP_338787776.1">
    <property type="nucleotide sequence ID" value="NZ_CP147403.1"/>
</dbReference>
<keyword evidence="5 6" id="KW-0472">Membrane</keyword>
<feature type="transmembrane region" description="Helical" evidence="6">
    <location>
        <begin position="84"/>
        <end position="101"/>
    </location>
</feature>
<feature type="transmembrane region" description="Helical" evidence="6">
    <location>
        <begin position="21"/>
        <end position="43"/>
    </location>
</feature>
<evidence type="ECO:0000256" key="3">
    <source>
        <dbReference type="ARBA" id="ARBA00022692"/>
    </source>
</evidence>
<feature type="transmembrane region" description="Helical" evidence="6">
    <location>
        <begin position="121"/>
        <end position="137"/>
    </location>
</feature>
<sequence>MYMSIQLAKIVENYFNRTNTFIRFLVIGLVNTCIGFSLILLLLNVFGLSYWFSTFIGNSIGAIISYTLNKIFTFKSNVSNRKGIIIFILVIFGSYIISYQLGYKIIHDSNVFNLDLYKDEFSVLLAAILYTVLNYLGQRYFTFQQVEDS</sequence>
<proteinExistence type="inferred from homology"/>
<feature type="transmembrane region" description="Helical" evidence="6">
    <location>
        <begin position="49"/>
        <end position="72"/>
    </location>
</feature>
<dbReference type="InterPro" id="IPR007267">
    <property type="entry name" value="GtrA_DPMS_TM"/>
</dbReference>
<evidence type="ECO:0000259" key="7">
    <source>
        <dbReference type="Pfam" id="PF04138"/>
    </source>
</evidence>
<evidence type="ECO:0000256" key="4">
    <source>
        <dbReference type="ARBA" id="ARBA00022989"/>
    </source>
</evidence>
<protein>
    <submittedName>
        <fullName evidence="8">GtrA family protein</fullName>
    </submittedName>
</protein>
<evidence type="ECO:0000313" key="9">
    <source>
        <dbReference type="Proteomes" id="UP001368328"/>
    </source>
</evidence>
<comment type="subcellular location">
    <subcellularLocation>
        <location evidence="1">Membrane</location>
        <topology evidence="1">Multi-pass membrane protein</topology>
    </subcellularLocation>
</comment>
<keyword evidence="4 6" id="KW-1133">Transmembrane helix</keyword>
<accession>A0ABZ2MUU0</accession>
<evidence type="ECO:0000256" key="6">
    <source>
        <dbReference type="SAM" id="Phobius"/>
    </source>
</evidence>
<evidence type="ECO:0000313" key="8">
    <source>
        <dbReference type="EMBL" id="WXB89065.1"/>
    </source>
</evidence>
<dbReference type="Proteomes" id="UP001368328">
    <property type="component" value="Chromosome"/>
</dbReference>
<dbReference type="PANTHER" id="PTHR38459">
    <property type="entry name" value="PROPHAGE BACTOPRENOL-LINKED GLUCOSE TRANSLOCASE HOMOLOG"/>
    <property type="match status" value="1"/>
</dbReference>
<evidence type="ECO:0000256" key="5">
    <source>
        <dbReference type="ARBA" id="ARBA00023136"/>
    </source>
</evidence>
<evidence type="ECO:0000256" key="1">
    <source>
        <dbReference type="ARBA" id="ARBA00004141"/>
    </source>
</evidence>